<gene>
    <name evidence="1" type="ORF">BN437_3318</name>
</gene>
<dbReference type="EMBL" id="CAPB01000039">
    <property type="protein sequence ID" value="CCO95219.1"/>
    <property type="molecule type" value="Genomic_DNA"/>
</dbReference>
<comment type="caution">
    <text evidence="1">The sequence shown here is derived from an EMBL/GenBank/DDBJ whole genome shotgun (WGS) entry which is preliminary data.</text>
</comment>
<reference evidence="1 2" key="1">
    <citation type="submission" date="2012-11" db="EMBL/GenBank/DDBJ databases">
        <authorList>
            <person name="Linke B."/>
        </authorList>
    </citation>
    <scope>NUCLEOTIDE SEQUENCE [LARGE SCALE GENOMIC DNA]</scope>
    <source>
        <strain evidence="2">CFBP 1232</strain>
    </source>
</reference>
<dbReference type="GeneID" id="97607338"/>
<organism evidence="1 2">
    <name type="scientific">Erwinia amylovora NBRC 12687 = CFBP 1232</name>
    <dbReference type="NCBI Taxonomy" id="1219359"/>
    <lineage>
        <taxon>Bacteria</taxon>
        <taxon>Pseudomonadati</taxon>
        <taxon>Pseudomonadota</taxon>
        <taxon>Gammaproteobacteria</taxon>
        <taxon>Enterobacterales</taxon>
        <taxon>Erwiniaceae</taxon>
        <taxon>Erwinia</taxon>
    </lineage>
</organism>
<sequence>MIQGNYARVTKLPVTEQASKLLVYSLDMSFHKLREEGKLSSVLNEEFIKTTAIKNKISVGNEEYTPVSIGSTWLLKCEVDHQFHYHTFEDDDFLSYRKVLFFSDAGFTLEFYSIDHSTGKMSNQLEKFVVEKASVVELEFDGRIVHRFRPVKEGKLFAYSIHIKDLSAGNDAAKTQTHEVLNVPPQEEQLILV</sequence>
<protein>
    <submittedName>
        <fullName evidence="1">Uncharacterized protein</fullName>
    </submittedName>
</protein>
<dbReference type="Proteomes" id="UP000013111">
    <property type="component" value="Unassembled WGS sequence"/>
</dbReference>
<dbReference type="RefSeq" id="WP_004160221.1">
    <property type="nucleotide sequence ID" value="NZ_BAYW01000020.1"/>
</dbReference>
<dbReference type="AlphaFoldDB" id="A0A831EUT5"/>
<accession>A0A831EUT5</accession>
<evidence type="ECO:0000313" key="1">
    <source>
        <dbReference type="EMBL" id="CCO95219.1"/>
    </source>
</evidence>
<proteinExistence type="predicted"/>
<reference evidence="1 2" key="2">
    <citation type="submission" date="2013-04" db="EMBL/GenBank/DDBJ databases">
        <title>Comparative genomics of 12 strains of Erwinia amylovora identifies a pan-genome with a large conserved core and provides insights into host specificity.</title>
        <authorList>
            <person name="Mann R.A."/>
            <person name="Smits T.H.M."/>
            <person name="Buehlmann A."/>
            <person name="Blom J."/>
            <person name="Goesmann A."/>
            <person name="Frey J.E."/>
            <person name="Plummer K.M."/>
            <person name="Beer S.V."/>
            <person name="Luck J."/>
            <person name="Duffy B."/>
            <person name="Rodoni B."/>
        </authorList>
    </citation>
    <scope>NUCLEOTIDE SEQUENCE [LARGE SCALE GENOMIC DNA]</scope>
    <source>
        <strain evidence="2">CFBP 1232</strain>
    </source>
</reference>
<evidence type="ECO:0000313" key="2">
    <source>
        <dbReference type="Proteomes" id="UP000013111"/>
    </source>
</evidence>
<name>A0A831EUT5_ERWAM</name>